<dbReference type="EMBL" id="RXFT01000012">
    <property type="protein sequence ID" value="RUR70308.1"/>
    <property type="molecule type" value="Genomic_DNA"/>
</dbReference>
<name>A0A433MR21_9BURK</name>
<comment type="caution">
    <text evidence="1">The sequence shown here is derived from an EMBL/GenBank/DDBJ whole genome shotgun (WGS) entry which is preliminary data.</text>
</comment>
<evidence type="ECO:0000313" key="1">
    <source>
        <dbReference type="EMBL" id="RUR70308.1"/>
    </source>
</evidence>
<sequence>MTVKACDVEEFQKYLEHWSGGAVSLNSYRDDHDRLILRLEHPTASEEPVGLSLFYCTYLAGPVRWEQSALTIKTCSRQHGARGFELSDATAGFVVRCASASLYGEPEIVLPEQP</sequence>
<gene>
    <name evidence="1" type="ORF">EJP67_24950</name>
</gene>
<reference evidence="1 2" key="1">
    <citation type="submission" date="2018-12" db="EMBL/GenBank/DDBJ databases">
        <title>The genome sequences of Variovorax guangxiensis DSM 27352.</title>
        <authorList>
            <person name="Gao J."/>
            <person name="Sun J."/>
        </authorList>
    </citation>
    <scope>NUCLEOTIDE SEQUENCE [LARGE SCALE GENOMIC DNA]</scope>
    <source>
        <strain evidence="1 2">DSM 27352</strain>
    </source>
</reference>
<protein>
    <submittedName>
        <fullName evidence="1">Uncharacterized protein</fullName>
    </submittedName>
</protein>
<accession>A0A433MR21</accession>
<dbReference type="AlphaFoldDB" id="A0A433MR21"/>
<proteinExistence type="predicted"/>
<dbReference type="OrthoDB" id="8851899at2"/>
<dbReference type="RefSeq" id="WP_126024413.1">
    <property type="nucleotide sequence ID" value="NZ_RXFT01000012.1"/>
</dbReference>
<dbReference type="Proteomes" id="UP000281118">
    <property type="component" value="Unassembled WGS sequence"/>
</dbReference>
<organism evidence="1 2">
    <name type="scientific">Variovorax guangxiensis</name>
    <dbReference type="NCBI Taxonomy" id="1775474"/>
    <lineage>
        <taxon>Bacteria</taxon>
        <taxon>Pseudomonadati</taxon>
        <taxon>Pseudomonadota</taxon>
        <taxon>Betaproteobacteria</taxon>
        <taxon>Burkholderiales</taxon>
        <taxon>Comamonadaceae</taxon>
        <taxon>Variovorax</taxon>
    </lineage>
</organism>
<evidence type="ECO:0000313" key="2">
    <source>
        <dbReference type="Proteomes" id="UP000281118"/>
    </source>
</evidence>